<dbReference type="GO" id="GO:0071763">
    <property type="term" value="P:nuclear membrane organization"/>
    <property type="evidence" value="ECO:0007669"/>
    <property type="project" value="TreeGrafter"/>
</dbReference>
<dbReference type="AlphaFoldDB" id="A0A1Y2CCR9"/>
<evidence type="ECO:0000313" key="10">
    <source>
        <dbReference type="Proteomes" id="UP000193642"/>
    </source>
</evidence>
<reference evidence="9 10" key="1">
    <citation type="submission" date="2016-07" db="EMBL/GenBank/DDBJ databases">
        <title>Pervasive Adenine N6-methylation of Active Genes in Fungi.</title>
        <authorList>
            <consortium name="DOE Joint Genome Institute"/>
            <person name="Mondo S.J."/>
            <person name="Dannebaum R.O."/>
            <person name="Kuo R.C."/>
            <person name="Labutti K."/>
            <person name="Haridas S."/>
            <person name="Kuo A."/>
            <person name="Salamov A."/>
            <person name="Ahrendt S.R."/>
            <person name="Lipzen A."/>
            <person name="Sullivan W."/>
            <person name="Andreopoulos W.B."/>
            <person name="Clum A."/>
            <person name="Lindquist E."/>
            <person name="Daum C."/>
            <person name="Ramamoorthy G.K."/>
            <person name="Gryganskyi A."/>
            <person name="Culley D."/>
            <person name="Magnuson J.K."/>
            <person name="James T.Y."/>
            <person name="O'Malley M.A."/>
            <person name="Stajich J.E."/>
            <person name="Spatafora J.W."/>
            <person name="Visel A."/>
            <person name="Grigoriev I.V."/>
        </authorList>
    </citation>
    <scope>NUCLEOTIDE SEQUENCE [LARGE SCALE GENOMIC DNA]</scope>
    <source>
        <strain evidence="9 10">JEL800</strain>
    </source>
</reference>
<organism evidence="9 10">
    <name type="scientific">Rhizoclosmatium globosum</name>
    <dbReference type="NCBI Taxonomy" id="329046"/>
    <lineage>
        <taxon>Eukaryota</taxon>
        <taxon>Fungi</taxon>
        <taxon>Fungi incertae sedis</taxon>
        <taxon>Chytridiomycota</taxon>
        <taxon>Chytridiomycota incertae sedis</taxon>
        <taxon>Chytridiomycetes</taxon>
        <taxon>Chytridiales</taxon>
        <taxon>Chytriomycetaceae</taxon>
        <taxon>Rhizoclosmatium</taxon>
    </lineage>
</organism>
<dbReference type="OrthoDB" id="2503928at2759"/>
<evidence type="ECO:0000256" key="5">
    <source>
        <dbReference type="ARBA" id="ARBA00023136"/>
    </source>
</evidence>
<feature type="non-terminal residue" evidence="9">
    <location>
        <position position="1"/>
    </location>
</feature>
<dbReference type="PANTHER" id="PTHR47808:SF2">
    <property type="entry name" value="LEM DOMAIN-CONTAINING PROTEIN 2"/>
    <property type="match status" value="1"/>
</dbReference>
<keyword evidence="3 7" id="KW-0812">Transmembrane</keyword>
<keyword evidence="4 7" id="KW-1133">Transmembrane helix</keyword>
<keyword evidence="10" id="KW-1185">Reference proteome</keyword>
<feature type="domain" description="Man1/Src1-like C-terminal" evidence="8">
    <location>
        <begin position="10"/>
        <end position="185"/>
    </location>
</feature>
<dbReference type="GO" id="GO:0034399">
    <property type="term" value="C:nuclear periphery"/>
    <property type="evidence" value="ECO:0007669"/>
    <property type="project" value="TreeGrafter"/>
</dbReference>
<evidence type="ECO:0000256" key="1">
    <source>
        <dbReference type="ARBA" id="ARBA00004540"/>
    </source>
</evidence>
<dbReference type="Proteomes" id="UP000193642">
    <property type="component" value="Unassembled WGS sequence"/>
</dbReference>
<evidence type="ECO:0000256" key="2">
    <source>
        <dbReference type="ARBA" id="ARBA00022553"/>
    </source>
</evidence>
<dbReference type="Pfam" id="PF09402">
    <property type="entry name" value="MSC"/>
    <property type="match status" value="1"/>
</dbReference>
<dbReference type="InterPro" id="IPR044780">
    <property type="entry name" value="Heh2/Src1"/>
</dbReference>
<accession>A0A1Y2CCR9</accession>
<comment type="caution">
    <text evidence="9">The sequence shown here is derived from an EMBL/GenBank/DDBJ whole genome shotgun (WGS) entry which is preliminary data.</text>
</comment>
<evidence type="ECO:0000259" key="8">
    <source>
        <dbReference type="Pfam" id="PF09402"/>
    </source>
</evidence>
<evidence type="ECO:0000313" key="9">
    <source>
        <dbReference type="EMBL" id="ORY44697.1"/>
    </source>
</evidence>
<keyword evidence="2" id="KW-0597">Phosphoprotein</keyword>
<protein>
    <recommendedName>
        <fullName evidence="8">Man1/Src1-like C-terminal domain-containing protein</fullName>
    </recommendedName>
</protein>
<gene>
    <name evidence="9" type="ORF">BCR33DRAFT_650848</name>
</gene>
<keyword evidence="5 7" id="KW-0472">Membrane</keyword>
<dbReference type="GO" id="GO:0003682">
    <property type="term" value="F:chromatin binding"/>
    <property type="evidence" value="ECO:0007669"/>
    <property type="project" value="InterPro"/>
</dbReference>
<evidence type="ECO:0000256" key="6">
    <source>
        <dbReference type="ARBA" id="ARBA00023242"/>
    </source>
</evidence>
<comment type="subcellular location">
    <subcellularLocation>
        <location evidence="1">Nucleus inner membrane</location>
    </subcellularLocation>
</comment>
<dbReference type="PANTHER" id="PTHR47808">
    <property type="entry name" value="INNER NUCLEAR MEMBRANE PROTEIN HEH2-RELATED"/>
    <property type="match status" value="1"/>
</dbReference>
<feature type="transmembrane region" description="Helical" evidence="7">
    <location>
        <begin position="42"/>
        <end position="60"/>
    </location>
</feature>
<sequence length="192" mass="21407">PLVSTTVDATGRHRLLISSSPPILSFTCHLRLTLRHQAQQHWLTLLTLAILLASTAAYHLHSKSQRRDAQVVNTLIEDVLECLYSESENHRVDPQRHPVPGLSVAMVRDHFLTISTAKSAAVLDAYGYAATLDAQDRTRWTVSDVYTRDKVWTRVRKGVLGNANVRETGMVVGGEEDVVWVWVGSFALSPKK</sequence>
<keyword evidence="6" id="KW-0539">Nucleus</keyword>
<dbReference type="STRING" id="329046.A0A1Y2CCR9"/>
<evidence type="ECO:0000256" key="3">
    <source>
        <dbReference type="ARBA" id="ARBA00022692"/>
    </source>
</evidence>
<dbReference type="EMBL" id="MCGO01000021">
    <property type="protein sequence ID" value="ORY44697.1"/>
    <property type="molecule type" value="Genomic_DNA"/>
</dbReference>
<dbReference type="InterPro" id="IPR041885">
    <property type="entry name" value="MAN1_winged_helix_dom"/>
</dbReference>
<evidence type="ECO:0000256" key="7">
    <source>
        <dbReference type="SAM" id="Phobius"/>
    </source>
</evidence>
<dbReference type="GO" id="GO:0005783">
    <property type="term" value="C:endoplasmic reticulum"/>
    <property type="evidence" value="ECO:0007669"/>
    <property type="project" value="TreeGrafter"/>
</dbReference>
<feature type="non-terminal residue" evidence="9">
    <location>
        <position position="192"/>
    </location>
</feature>
<proteinExistence type="predicted"/>
<dbReference type="Gene3D" id="1.10.10.1180">
    <property type="entry name" value="MAN1, winged-helix domain"/>
    <property type="match status" value="1"/>
</dbReference>
<name>A0A1Y2CCR9_9FUNG</name>
<dbReference type="GO" id="GO:0005637">
    <property type="term" value="C:nuclear inner membrane"/>
    <property type="evidence" value="ECO:0007669"/>
    <property type="project" value="UniProtKB-SubCell"/>
</dbReference>
<evidence type="ECO:0000256" key="4">
    <source>
        <dbReference type="ARBA" id="ARBA00022989"/>
    </source>
</evidence>
<dbReference type="InterPro" id="IPR018996">
    <property type="entry name" value="Man1/Src1-like_C"/>
</dbReference>